<dbReference type="InterPro" id="IPR016177">
    <property type="entry name" value="DNA-bd_dom_sf"/>
</dbReference>
<dbReference type="Proteomes" id="UP000186705">
    <property type="component" value="Unassembled WGS sequence"/>
</dbReference>
<dbReference type="STRING" id="1862672.BO225_03170"/>
<organism evidence="1 2">
    <name type="scientific">Dubosiella newyorkensis</name>
    <dbReference type="NCBI Taxonomy" id="1862672"/>
    <lineage>
        <taxon>Bacteria</taxon>
        <taxon>Bacillati</taxon>
        <taxon>Bacillota</taxon>
        <taxon>Erysipelotrichia</taxon>
        <taxon>Erysipelotrichales</taxon>
        <taxon>Erysipelotrichaceae</taxon>
        <taxon>Dubosiella</taxon>
    </lineage>
</organism>
<keyword evidence="2" id="KW-1185">Reference proteome</keyword>
<dbReference type="RefSeq" id="WP_076340840.1">
    <property type="nucleotide sequence ID" value="NZ_JBGNFS010000016.1"/>
</dbReference>
<name>A0A1U7NP64_9FIRM</name>
<accession>A0A1U7NP64</accession>
<dbReference type="GeneID" id="78274948"/>
<dbReference type="EMBL" id="MPKA01000052">
    <property type="protein sequence ID" value="OLU47282.1"/>
    <property type="molecule type" value="Genomic_DNA"/>
</dbReference>
<evidence type="ECO:0000313" key="2">
    <source>
        <dbReference type="Proteomes" id="UP000186705"/>
    </source>
</evidence>
<dbReference type="AlphaFoldDB" id="A0A1U7NP64"/>
<dbReference type="OrthoDB" id="1643337at2"/>
<comment type="caution">
    <text evidence="1">The sequence shown here is derived from an EMBL/GenBank/DDBJ whole genome shotgun (WGS) entry which is preliminary data.</text>
</comment>
<gene>
    <name evidence="1" type="ORF">BO225_03170</name>
</gene>
<dbReference type="GO" id="GO:0003677">
    <property type="term" value="F:DNA binding"/>
    <property type="evidence" value="ECO:0007669"/>
    <property type="project" value="InterPro"/>
</dbReference>
<dbReference type="SUPFAM" id="SSF54171">
    <property type="entry name" value="DNA-binding domain"/>
    <property type="match status" value="1"/>
</dbReference>
<proteinExistence type="predicted"/>
<protein>
    <recommendedName>
        <fullName evidence="3">AP2/ERF domain-containing protein</fullName>
    </recommendedName>
</protein>
<evidence type="ECO:0000313" key="1">
    <source>
        <dbReference type="EMBL" id="OLU47282.1"/>
    </source>
</evidence>
<reference evidence="1 2" key="1">
    <citation type="submission" date="2016-11" db="EMBL/GenBank/DDBJ databases">
        <title>Description of two novel members of the family Erysipelotrichaceae: Ileibacterium lipovorans gen. nov., sp. nov. and Dubosiella newyorkensis, gen. nov., sp. nov.</title>
        <authorList>
            <person name="Cox L.M."/>
            <person name="Sohn J."/>
            <person name="Tyrrell K.L."/>
            <person name="Citron D.M."/>
            <person name="Lawson P.A."/>
            <person name="Patel N.B."/>
            <person name="Iizumi T."/>
            <person name="Perez-Perez G.I."/>
            <person name="Goldstein E.J."/>
            <person name="Blaser M.J."/>
        </authorList>
    </citation>
    <scope>NUCLEOTIDE SEQUENCE [LARGE SCALE GENOMIC DNA]</scope>
    <source>
        <strain evidence="1 2">NYU-BL-A4</strain>
    </source>
</reference>
<evidence type="ECO:0008006" key="3">
    <source>
        <dbReference type="Google" id="ProtNLM"/>
    </source>
</evidence>
<sequence length="327" mass="37311">MKAVDLSGKRFGKLTVLKKTEQKRKGSFLWLCRCDCGNEILLERYKIERELVHSCGCSRTSSIDLTGKKIGKLTVIRKLNEKKGSNYLWLCRCDCGNEIKVPTSHLTRNNPTSSCGCSKGKKSEDISNQKFGRLLAICPTEKRLAGSVVWECVCDCGNRIEVSLNQLKSGNVKSCGCLVHEHDPKETLHYVEQTCVESLRSKEVRKDNTSGCTGVRKQKGKWIAQISFQKVRYFLGAFEKKEDAIFVRKQAEHLLHDSFVDAYDKWSRKDLEYKEKHPFKIVVSGSNIDDFEVKFSNEESDGLFIYRGMNEKESKQRKQDRCLVLAG</sequence>